<dbReference type="GO" id="GO:0005096">
    <property type="term" value="F:GTPase activator activity"/>
    <property type="evidence" value="ECO:0007669"/>
    <property type="project" value="TreeGrafter"/>
</dbReference>
<evidence type="ECO:0000313" key="3">
    <source>
        <dbReference type="EMBL" id="OWK05249.1"/>
    </source>
</evidence>
<dbReference type="InterPro" id="IPR001202">
    <property type="entry name" value="WW_dom"/>
</dbReference>
<dbReference type="SMART" id="SM00015">
    <property type="entry name" value="IQ"/>
    <property type="match status" value="5"/>
</dbReference>
<organism evidence="3 4">
    <name type="scientific">Cervus elaphus hippelaphus</name>
    <name type="common">European red deer</name>
    <dbReference type="NCBI Taxonomy" id="46360"/>
    <lineage>
        <taxon>Eukaryota</taxon>
        <taxon>Metazoa</taxon>
        <taxon>Chordata</taxon>
        <taxon>Craniata</taxon>
        <taxon>Vertebrata</taxon>
        <taxon>Euteleostomi</taxon>
        <taxon>Mammalia</taxon>
        <taxon>Eutheria</taxon>
        <taxon>Laurasiatheria</taxon>
        <taxon>Artiodactyla</taxon>
        <taxon>Ruminantia</taxon>
        <taxon>Pecora</taxon>
        <taxon>Cervidae</taxon>
        <taxon>Cervinae</taxon>
        <taxon>Cervus</taxon>
    </lineage>
</organism>
<dbReference type="PROSITE" id="PS00509">
    <property type="entry name" value="RAS_GTPASE_ACTIV_1"/>
    <property type="match status" value="1"/>
</dbReference>
<name>A0A212CGV5_CEREH</name>
<dbReference type="SUPFAM" id="SSF143885">
    <property type="entry name" value="RGC domain-like"/>
    <property type="match status" value="1"/>
</dbReference>
<dbReference type="Pfam" id="PF03836">
    <property type="entry name" value="RasGAP_C"/>
    <property type="match status" value="1"/>
</dbReference>
<feature type="domain" description="WW" evidence="2">
    <location>
        <begin position="389"/>
        <end position="416"/>
    </location>
</feature>
<dbReference type="SUPFAM" id="SSF51045">
    <property type="entry name" value="WW domain"/>
    <property type="match status" value="2"/>
</dbReference>
<dbReference type="FunFam" id="1.10.506.10:FF:000004">
    <property type="entry name" value="IQ motif containing GTPase activating protein 1"/>
    <property type="match status" value="1"/>
</dbReference>
<dbReference type="InterPro" id="IPR000048">
    <property type="entry name" value="IQ_motif_EF-hand-BS"/>
</dbReference>
<dbReference type="GO" id="GO:0005938">
    <property type="term" value="C:cell cortex"/>
    <property type="evidence" value="ECO:0007669"/>
    <property type="project" value="TreeGrafter"/>
</dbReference>
<dbReference type="SMART" id="SM00456">
    <property type="entry name" value="WW"/>
    <property type="match status" value="2"/>
</dbReference>
<dbReference type="Pfam" id="PF00612">
    <property type="entry name" value="IQ"/>
    <property type="match status" value="5"/>
</dbReference>
<dbReference type="InterPro" id="IPR023152">
    <property type="entry name" value="RasGAP_CS"/>
</dbReference>
<dbReference type="PROSITE" id="PS50096">
    <property type="entry name" value="IQ"/>
    <property type="match status" value="5"/>
</dbReference>
<dbReference type="Gene3D" id="1.20.5.190">
    <property type="match status" value="2"/>
</dbReference>
<dbReference type="InterPro" id="IPR000593">
    <property type="entry name" value="RasGAP_C"/>
</dbReference>
<dbReference type="PROSITE" id="PS50018">
    <property type="entry name" value="RAS_GTPASE_ACTIV_2"/>
    <property type="match status" value="1"/>
</dbReference>
<accession>A0A212CGV5</accession>
<protein>
    <submittedName>
        <fullName evidence="3">IQGAP3</fullName>
    </submittedName>
</protein>
<dbReference type="FunFam" id="1.20.5.190:FF:000033">
    <property type="entry name" value="IQ motif containing GTPase activating protein 3"/>
    <property type="match status" value="1"/>
</dbReference>
<dbReference type="PROSITE" id="PS50020">
    <property type="entry name" value="WW_DOMAIN_2"/>
    <property type="match status" value="2"/>
</dbReference>
<comment type="caution">
    <text evidence="3">The sequence shown here is derived from an EMBL/GenBank/DDBJ whole genome shotgun (WGS) entry which is preliminary data.</text>
</comment>
<dbReference type="PANTHER" id="PTHR14149">
    <property type="entry name" value="RAS GTPASE-ACTIVATING PROTEIN WITH IQ MOTIF"/>
    <property type="match status" value="1"/>
</dbReference>
<dbReference type="InterPro" id="IPR036020">
    <property type="entry name" value="WW_dom_sf"/>
</dbReference>
<dbReference type="InterPro" id="IPR001936">
    <property type="entry name" value="RasGAP_dom"/>
</dbReference>
<feature type="domain" description="WW" evidence="2">
    <location>
        <begin position="557"/>
        <end position="584"/>
    </location>
</feature>
<dbReference type="SMART" id="SM00323">
    <property type="entry name" value="RasGAP"/>
    <property type="match status" value="1"/>
</dbReference>
<dbReference type="CDD" id="cd00201">
    <property type="entry name" value="WW"/>
    <property type="match status" value="2"/>
</dbReference>
<proteinExistence type="predicted"/>
<sequence length="1521" mass="172860">MMRGWLSHTVPYGVLIFSVHGALEVVDDALERQSPEALLEALQDPVLTLQGVRRDFADWYLEQLSSDREQKAQLLKHIHGPRRTLFYCISSLFQELGLVELLEKEEVQAGVAAANIKGDQEQAKAWGQEGSWAPSPSPARGDSALPVLQELAQEELFVAVEMLSAVVLINRALEAKDASSFWSSLVSPATGLAEVDRENAQRYFDALVKLRQIRGVDGAFLSWNDLQAAVSQVNAQVQEETDQVLAVSLINEALDQDNPEKTLSSLLLPAAGLDDISLPVATRYHLLLVAAKRRKAQATGDPEAVLWLEEIRQEVVRANQDTDAAQRMALGVAAINQAIKEGKAAQTERVLRNPSVGLRGVVPDCADGYQRLLKDAMAKKQRPGDTALWVQHDMKDGTTYYFHLRTFQGTWEQPPGCRLNTSHLTREEIQSAVTKVTTAHDRQQLWKANVGFIIRLQARLRGFLVRQKFAEHSHFLRTWLPAVVKIQVADSGLLRLALGVAAINQAIKEGKAAQTERVLRNPSVGLRGVVPDCADGYQRLLKDAMAKKQRPGDTALWVQHDMKDGTTYYFHLRTFQGTWEQPPGCRLNTSHLTREEIQSAVTKVTTAHDRQQLWKANVGFIIRLQARLRGFLVRQKFAEHSHFLRTWLPAVVKIQAHWRGYRQRKIYLERLQYLKANTNAVIKIQAWARMWAVRRRYRKRLGYFQKNVNSIVKIQAFFRARKARDDYRMLVHTPHPPLSVVRRFAHLLNQSQEDFLAEAELLKLQEEVVRKIRSNQQLEQDLNLMDIKIGLLVKNRITLQEVVSHCKKLTKKNKEQLSDMMVLDKQKGLKSLSKEKRQKLEAYQHLFYLLQTQPIYLAKLIFQMPQNKTTKFMESVIFSLYNYASNSREAYLLLQLFKAALQEEIKSKVEQPQDMVTGNPTVVRLVVRFYRNGRGQSALREILGKVIQDVLEDKMLSVHTDPVHLYKSWINQTEAQTGQRSHLPYDVTPEQALSHPEVQRRLDISLRNLLAVTDKFLAAIISSVDQIPYGMRYVAKVLKTTLAEKFPDATENEIHKASVVVGNLLYYRFLNPAVVAPDAFDIVAMAAGGALAAPQRHALGAVAQVLQHAAAGKAFSRESQHLRVLNDYLEETHLKFRRFICRACQVLEPEERFAVDEYSDMVAVAKPMVYITMGELVNTHRLLLEHQDWIAPDHRDPLHELLEDLGELPTVPDLIGENVATDGNVDLSKLEVSLTLTNKFEGLETDADDTNTQSLLLSTKQMLADIMQFHPGDSLQEILSLSASREEEAAHKRLMCRRQACEAQTPEPLRRHRSLTAHSLLPLAEKQRRVLRNLRRLEGLGLVSARDGYQGLVDELAKDIRNQRKRRQRRKAELLKLQATLQGLSMKTTFYEEQGDYYSQYIRACLDHLAPSSKSSGKGKKQVSLHYTAAQLLEKGVLVEIEDLPTSHFRNVIFDITPGDEAGKFEVNAKFLGVDMERFQLHYQDLLQLQYEGVAVMKLFNKAKVNVNLLIFLLNKKFLRK</sequence>
<gene>
    <name evidence="3" type="ORF">Celaphus_00001896</name>
</gene>
<dbReference type="GO" id="GO:1903479">
    <property type="term" value="P:mitotic actomyosin contractile ring assembly actin filament organization"/>
    <property type="evidence" value="ECO:0007669"/>
    <property type="project" value="TreeGrafter"/>
</dbReference>
<dbReference type="Gene3D" id="1.10.506.10">
    <property type="entry name" value="GTPase Activation - p120gap, domain 1"/>
    <property type="match status" value="1"/>
</dbReference>
<dbReference type="PANTHER" id="PTHR14149:SF10">
    <property type="entry name" value="RAS GTPASE-ACTIVATING-LIKE PROTEIN IQGAP3"/>
    <property type="match status" value="1"/>
</dbReference>
<dbReference type="Gene3D" id="2.20.70.10">
    <property type="match status" value="2"/>
</dbReference>
<feature type="domain" description="Ras-GAP" evidence="1">
    <location>
        <begin position="875"/>
        <end position="1111"/>
    </location>
</feature>
<reference evidence="3 4" key="1">
    <citation type="journal article" date="2018" name="Mol. Genet. Genomics">
        <title>The red deer Cervus elaphus genome CerEla1.0: sequencing, annotating, genes, and chromosomes.</title>
        <authorList>
            <person name="Bana N.A."/>
            <person name="Nyiri A."/>
            <person name="Nagy J."/>
            <person name="Frank K."/>
            <person name="Nagy T."/>
            <person name="Steger V."/>
            <person name="Schiller M."/>
            <person name="Lakatos P."/>
            <person name="Sugar L."/>
            <person name="Horn P."/>
            <person name="Barta E."/>
            <person name="Orosz L."/>
        </authorList>
    </citation>
    <scope>NUCLEOTIDE SEQUENCE [LARGE SCALE GENOMIC DNA]</scope>
    <source>
        <strain evidence="3">Hungarian</strain>
    </source>
</reference>
<evidence type="ECO:0000259" key="1">
    <source>
        <dbReference type="PROSITE" id="PS50018"/>
    </source>
</evidence>
<dbReference type="Pfam" id="PF00616">
    <property type="entry name" value="RasGAP"/>
    <property type="match status" value="1"/>
</dbReference>
<dbReference type="InterPro" id="IPR008936">
    <property type="entry name" value="Rho_GTPase_activation_prot"/>
</dbReference>
<dbReference type="OrthoDB" id="775356at2759"/>
<dbReference type="Proteomes" id="UP000242450">
    <property type="component" value="Chromosome 20"/>
</dbReference>
<dbReference type="EMBL" id="MKHE01000020">
    <property type="protein sequence ID" value="OWK05249.1"/>
    <property type="molecule type" value="Genomic_DNA"/>
</dbReference>
<keyword evidence="4" id="KW-1185">Reference proteome</keyword>
<dbReference type="GO" id="GO:0051015">
    <property type="term" value="F:actin filament binding"/>
    <property type="evidence" value="ECO:0007669"/>
    <property type="project" value="TreeGrafter"/>
</dbReference>
<evidence type="ECO:0000259" key="2">
    <source>
        <dbReference type="PROSITE" id="PS50020"/>
    </source>
</evidence>
<evidence type="ECO:0000313" key="4">
    <source>
        <dbReference type="Proteomes" id="UP000242450"/>
    </source>
</evidence>
<dbReference type="PROSITE" id="PS01159">
    <property type="entry name" value="WW_DOMAIN_1"/>
    <property type="match status" value="2"/>
</dbReference>
<dbReference type="SUPFAM" id="SSF48350">
    <property type="entry name" value="GTPase activation domain, GAP"/>
    <property type="match status" value="1"/>
</dbReference>
<dbReference type="GO" id="GO:0005516">
    <property type="term" value="F:calmodulin binding"/>
    <property type="evidence" value="ECO:0007669"/>
    <property type="project" value="TreeGrafter"/>
</dbReference>